<dbReference type="PATRIC" id="fig|54915.3.peg.80"/>
<dbReference type="EMBL" id="LGIQ01000001">
    <property type="protein sequence ID" value="KNB74811.1"/>
    <property type="molecule type" value="Genomic_DNA"/>
</dbReference>
<accession>A0A0K9Z1K1</accession>
<sequence>MTLFSQFLSKFNSFHIDIFIILEIVRDIYSCFLYWMQCYLNVYRFQIIMMWINEERGESFYYCSKNVDV</sequence>
<protein>
    <submittedName>
        <fullName evidence="1">Uncharacterized protein</fullName>
    </submittedName>
</protein>
<evidence type="ECO:0000313" key="1">
    <source>
        <dbReference type="EMBL" id="KNB74811.1"/>
    </source>
</evidence>
<dbReference type="AlphaFoldDB" id="A0A0K9Z1K1"/>
<dbReference type="STRING" id="54915.ADS79_00355"/>
<evidence type="ECO:0000313" key="2">
    <source>
        <dbReference type="Proteomes" id="UP000036834"/>
    </source>
</evidence>
<organism evidence="1 2">
    <name type="scientific">Brevibacillus reuszeri</name>
    <dbReference type="NCBI Taxonomy" id="54915"/>
    <lineage>
        <taxon>Bacteria</taxon>
        <taxon>Bacillati</taxon>
        <taxon>Bacillota</taxon>
        <taxon>Bacilli</taxon>
        <taxon>Bacillales</taxon>
        <taxon>Paenibacillaceae</taxon>
        <taxon>Brevibacillus</taxon>
    </lineage>
</organism>
<reference evidence="2" key="1">
    <citation type="submission" date="2015-07" db="EMBL/GenBank/DDBJ databases">
        <title>Genome sequencing project for genomic taxonomy and phylogenomics of Bacillus-like bacteria.</title>
        <authorList>
            <person name="Liu B."/>
            <person name="Wang J."/>
            <person name="Zhu Y."/>
            <person name="Liu G."/>
            <person name="Chen Q."/>
            <person name="Chen Z."/>
            <person name="Lan J."/>
            <person name="Che J."/>
            <person name="Ge C."/>
            <person name="Shi H."/>
            <person name="Pan Z."/>
            <person name="Liu X."/>
        </authorList>
    </citation>
    <scope>NUCLEOTIDE SEQUENCE [LARGE SCALE GENOMIC DNA]</scope>
    <source>
        <strain evidence="2">DSM 9887</strain>
    </source>
</reference>
<proteinExistence type="predicted"/>
<name>A0A0K9Z1K1_9BACL</name>
<dbReference type="Proteomes" id="UP000036834">
    <property type="component" value="Unassembled WGS sequence"/>
</dbReference>
<gene>
    <name evidence="1" type="ORF">ADS79_00355</name>
</gene>
<comment type="caution">
    <text evidence="1">The sequence shown here is derived from an EMBL/GenBank/DDBJ whole genome shotgun (WGS) entry which is preliminary data.</text>
</comment>